<name>A0ABU6MNB4_9BACI</name>
<gene>
    <name evidence="1" type="ORF">P4T90_24525</name>
</gene>
<keyword evidence="2" id="KW-1185">Reference proteome</keyword>
<dbReference type="Proteomes" id="UP001341444">
    <property type="component" value="Unassembled WGS sequence"/>
</dbReference>
<evidence type="ECO:0000313" key="2">
    <source>
        <dbReference type="Proteomes" id="UP001341444"/>
    </source>
</evidence>
<dbReference type="RefSeq" id="WP_066262833.1">
    <property type="nucleotide sequence ID" value="NZ_JARMAB010000081.1"/>
</dbReference>
<sequence>MNTQTATNGVVYGQLKLDVKSVSNLSFIDDYFLSVEPNMLISNTSKQSFMVNVEDLFIEAKANVSEAEVSLSISLPVESLDESAALFEANSKLNDLNIRLPYIVLTDIIGNLTLCEVPDQAKIEWESFFI</sequence>
<proteinExistence type="predicted"/>
<organism evidence="1 2">
    <name type="scientific">Heyndrickxia acidicola</name>
    <dbReference type="NCBI Taxonomy" id="209389"/>
    <lineage>
        <taxon>Bacteria</taxon>
        <taxon>Bacillati</taxon>
        <taxon>Bacillota</taxon>
        <taxon>Bacilli</taxon>
        <taxon>Bacillales</taxon>
        <taxon>Bacillaceae</taxon>
        <taxon>Heyndrickxia</taxon>
    </lineage>
</organism>
<evidence type="ECO:0000313" key="1">
    <source>
        <dbReference type="EMBL" id="MED1206168.1"/>
    </source>
</evidence>
<accession>A0ABU6MNB4</accession>
<reference evidence="1 2" key="1">
    <citation type="submission" date="2023-03" db="EMBL/GenBank/DDBJ databases">
        <title>Bacillus Genome Sequencing.</title>
        <authorList>
            <person name="Dunlap C."/>
        </authorList>
    </citation>
    <scope>NUCLEOTIDE SEQUENCE [LARGE SCALE GENOMIC DNA]</scope>
    <source>
        <strain evidence="1 2">B-23453</strain>
    </source>
</reference>
<comment type="caution">
    <text evidence="1">The sequence shown here is derived from an EMBL/GenBank/DDBJ whole genome shotgun (WGS) entry which is preliminary data.</text>
</comment>
<protein>
    <submittedName>
        <fullName evidence="1">Uncharacterized protein</fullName>
    </submittedName>
</protein>
<dbReference type="EMBL" id="JARMAB010000081">
    <property type="protein sequence ID" value="MED1206168.1"/>
    <property type="molecule type" value="Genomic_DNA"/>
</dbReference>